<dbReference type="EMBL" id="CAJJDP010000145">
    <property type="protein sequence ID" value="CAD8208515.1"/>
    <property type="molecule type" value="Genomic_DNA"/>
</dbReference>
<proteinExistence type="predicted"/>
<sequence length="180" mass="21450">MKLKNEAEEPNRIDIFQKEQIIEELKDKFQMKNQLSQQVERNNAIQIEKQKELEQLKEKLETNLGIDKLSQDKLLKDKEQQQFQITQKDDTIKELRFKNEQFQITRIERTNIQILQQENDGLESALSNIRLTMKVNNSTNVKNDGATIKDQAFIDLQNRLNEYIKLFEDEKNQKNKLSQK</sequence>
<dbReference type="OrthoDB" id="10554244at2759"/>
<evidence type="ECO:0000256" key="1">
    <source>
        <dbReference type="SAM" id="Coils"/>
    </source>
</evidence>
<name>A0A8S1Y461_PAROT</name>
<accession>A0A8S1Y461</accession>
<comment type="caution">
    <text evidence="2">The sequence shown here is derived from an EMBL/GenBank/DDBJ whole genome shotgun (WGS) entry which is preliminary data.</text>
</comment>
<organism evidence="2 3">
    <name type="scientific">Paramecium octaurelia</name>
    <dbReference type="NCBI Taxonomy" id="43137"/>
    <lineage>
        <taxon>Eukaryota</taxon>
        <taxon>Sar</taxon>
        <taxon>Alveolata</taxon>
        <taxon>Ciliophora</taxon>
        <taxon>Intramacronucleata</taxon>
        <taxon>Oligohymenophorea</taxon>
        <taxon>Peniculida</taxon>
        <taxon>Parameciidae</taxon>
        <taxon>Paramecium</taxon>
    </lineage>
</organism>
<gene>
    <name evidence="2" type="ORF">POCTA_138.1.T1440099</name>
</gene>
<evidence type="ECO:0000313" key="2">
    <source>
        <dbReference type="EMBL" id="CAD8208515.1"/>
    </source>
</evidence>
<feature type="coiled-coil region" evidence="1">
    <location>
        <begin position="18"/>
        <end position="63"/>
    </location>
</feature>
<reference evidence="2" key="1">
    <citation type="submission" date="2021-01" db="EMBL/GenBank/DDBJ databases">
        <authorList>
            <consortium name="Genoscope - CEA"/>
            <person name="William W."/>
        </authorList>
    </citation>
    <scope>NUCLEOTIDE SEQUENCE</scope>
</reference>
<dbReference type="Proteomes" id="UP000683925">
    <property type="component" value="Unassembled WGS sequence"/>
</dbReference>
<protein>
    <submittedName>
        <fullName evidence="2">Uncharacterized protein</fullName>
    </submittedName>
</protein>
<evidence type="ECO:0000313" key="3">
    <source>
        <dbReference type="Proteomes" id="UP000683925"/>
    </source>
</evidence>
<keyword evidence="3" id="KW-1185">Reference proteome</keyword>
<keyword evidence="1" id="KW-0175">Coiled coil</keyword>
<dbReference type="AlphaFoldDB" id="A0A8S1Y461"/>